<comment type="caution">
    <text evidence="2">The sequence shown here is derived from an EMBL/GenBank/DDBJ whole genome shotgun (WGS) entry which is preliminary data.</text>
</comment>
<keyword evidence="1" id="KW-0472">Membrane</keyword>
<dbReference type="EMBL" id="JBHSED010000040">
    <property type="protein sequence ID" value="MFC4305780.1"/>
    <property type="molecule type" value="Genomic_DNA"/>
</dbReference>
<name>A0ABV8SEX1_9BACL</name>
<evidence type="ECO:0000313" key="2">
    <source>
        <dbReference type="EMBL" id="MFC4305780.1"/>
    </source>
</evidence>
<dbReference type="RefSeq" id="WP_204601355.1">
    <property type="nucleotide sequence ID" value="NZ_JBHSED010000040.1"/>
</dbReference>
<proteinExistence type="predicted"/>
<dbReference type="InterPro" id="IPR036390">
    <property type="entry name" value="WH_DNA-bd_sf"/>
</dbReference>
<accession>A0ABV8SEX1</accession>
<evidence type="ECO:0000313" key="3">
    <source>
        <dbReference type="Proteomes" id="UP001595755"/>
    </source>
</evidence>
<organism evidence="2 3">
    <name type="scientific">Cohnella boryungensis</name>
    <dbReference type="NCBI Taxonomy" id="768479"/>
    <lineage>
        <taxon>Bacteria</taxon>
        <taxon>Bacillati</taxon>
        <taxon>Bacillota</taxon>
        <taxon>Bacilli</taxon>
        <taxon>Bacillales</taxon>
        <taxon>Paenibacillaceae</taxon>
        <taxon>Cohnella</taxon>
    </lineage>
</organism>
<protein>
    <submittedName>
        <fullName evidence="2">MarR family transcriptional regulator</fullName>
    </submittedName>
</protein>
<keyword evidence="1" id="KW-0812">Transmembrane</keyword>
<sequence length="220" mass="25075">MNKNSRIQNPLTVIAIFAGLAETAGTIVLLGLPLEIQQVFVWFVMLLPVLLIVSFFLVLIFKHKVLYAPSDFSNDQYFMDLLESKDKKLQEVALAVEETKSLAESMSPTDADNINELKKKLEEIEDTVHSAKEGNTSEFEFSYKLYKKNTEETENTLIQILKSKAPAGLTLDDICMNIDKSRRFVSIIIKRLITKGLVVRRDEKYFITKHHASAFDEELV</sequence>
<reference evidence="3" key="1">
    <citation type="journal article" date="2019" name="Int. J. Syst. Evol. Microbiol.">
        <title>The Global Catalogue of Microorganisms (GCM) 10K type strain sequencing project: providing services to taxonomists for standard genome sequencing and annotation.</title>
        <authorList>
            <consortium name="The Broad Institute Genomics Platform"/>
            <consortium name="The Broad Institute Genome Sequencing Center for Infectious Disease"/>
            <person name="Wu L."/>
            <person name="Ma J."/>
        </authorList>
    </citation>
    <scope>NUCLEOTIDE SEQUENCE [LARGE SCALE GENOMIC DNA]</scope>
    <source>
        <strain evidence="3">CGMCC 4.1641</strain>
    </source>
</reference>
<dbReference type="SUPFAM" id="SSF46785">
    <property type="entry name" value="Winged helix' DNA-binding domain"/>
    <property type="match status" value="1"/>
</dbReference>
<dbReference type="Proteomes" id="UP001595755">
    <property type="component" value="Unassembled WGS sequence"/>
</dbReference>
<gene>
    <name evidence="2" type="ORF">ACFO1S_20325</name>
</gene>
<feature type="transmembrane region" description="Helical" evidence="1">
    <location>
        <begin position="40"/>
        <end position="61"/>
    </location>
</feature>
<evidence type="ECO:0000256" key="1">
    <source>
        <dbReference type="SAM" id="Phobius"/>
    </source>
</evidence>
<feature type="transmembrane region" description="Helical" evidence="1">
    <location>
        <begin position="12"/>
        <end position="34"/>
    </location>
</feature>
<keyword evidence="1" id="KW-1133">Transmembrane helix</keyword>
<keyword evidence="3" id="KW-1185">Reference proteome</keyword>